<name>A0A397VPI2_9GLOM</name>
<dbReference type="AlphaFoldDB" id="A0A397VPI2"/>
<proteinExistence type="predicted"/>
<dbReference type="EMBL" id="QKWP01000287">
    <property type="protein sequence ID" value="RIB22909.1"/>
    <property type="molecule type" value="Genomic_DNA"/>
</dbReference>
<protein>
    <submittedName>
        <fullName evidence="1">Uncharacterized protein</fullName>
    </submittedName>
</protein>
<organism evidence="1 2">
    <name type="scientific">Gigaspora rosea</name>
    <dbReference type="NCBI Taxonomy" id="44941"/>
    <lineage>
        <taxon>Eukaryota</taxon>
        <taxon>Fungi</taxon>
        <taxon>Fungi incertae sedis</taxon>
        <taxon>Mucoromycota</taxon>
        <taxon>Glomeromycotina</taxon>
        <taxon>Glomeromycetes</taxon>
        <taxon>Diversisporales</taxon>
        <taxon>Gigasporaceae</taxon>
        <taxon>Gigaspora</taxon>
    </lineage>
</organism>
<gene>
    <name evidence="1" type="ORF">C2G38_2172726</name>
</gene>
<reference evidence="1 2" key="1">
    <citation type="submission" date="2018-06" db="EMBL/GenBank/DDBJ databases">
        <title>Comparative genomics reveals the genomic features of Rhizophagus irregularis, R. cerebriforme, R. diaphanum and Gigaspora rosea, and their symbiotic lifestyle signature.</title>
        <authorList>
            <person name="Morin E."/>
            <person name="San Clemente H."/>
            <person name="Chen E.C.H."/>
            <person name="De La Providencia I."/>
            <person name="Hainaut M."/>
            <person name="Kuo A."/>
            <person name="Kohler A."/>
            <person name="Murat C."/>
            <person name="Tang N."/>
            <person name="Roy S."/>
            <person name="Loubradou J."/>
            <person name="Henrissat B."/>
            <person name="Grigoriev I.V."/>
            <person name="Corradi N."/>
            <person name="Roux C."/>
            <person name="Martin F.M."/>
        </authorList>
    </citation>
    <scope>NUCLEOTIDE SEQUENCE [LARGE SCALE GENOMIC DNA]</scope>
    <source>
        <strain evidence="1 2">DAOM 194757</strain>
    </source>
</reference>
<dbReference type="Proteomes" id="UP000266673">
    <property type="component" value="Unassembled WGS sequence"/>
</dbReference>
<evidence type="ECO:0000313" key="1">
    <source>
        <dbReference type="EMBL" id="RIB22909.1"/>
    </source>
</evidence>
<accession>A0A397VPI2</accession>
<sequence length="92" mass="10798">MDPTATKPITNVKSGNYKTSRIQRVLVDTFTNEWGEITLYNKKFLLELLKLFDGLIYKHIKNVEIIVEIIDEIKKLKMNFTPNNTFHKLLKS</sequence>
<comment type="caution">
    <text evidence="1">The sequence shown here is derived from an EMBL/GenBank/DDBJ whole genome shotgun (WGS) entry which is preliminary data.</text>
</comment>
<keyword evidence="2" id="KW-1185">Reference proteome</keyword>
<evidence type="ECO:0000313" key="2">
    <source>
        <dbReference type="Proteomes" id="UP000266673"/>
    </source>
</evidence>